<dbReference type="PANTHER" id="PTHR31293">
    <property type="entry name" value="RNI-LIKE SUPERFAMILY PROTEIN"/>
    <property type="match status" value="1"/>
</dbReference>
<dbReference type="InterPro" id="IPR032675">
    <property type="entry name" value="LRR_dom_sf"/>
</dbReference>
<reference evidence="2 3" key="2">
    <citation type="journal article" date="2017" name="Front. Plant Sci.">
        <title>Gene Classification and Mining of Molecular Markers Useful in Red Clover (Trifolium pratense) Breeding.</title>
        <authorList>
            <person name="Istvanek J."/>
            <person name="Dluhosova J."/>
            <person name="Dluhos P."/>
            <person name="Patkova L."/>
            <person name="Nedelnik J."/>
            <person name="Repkova J."/>
        </authorList>
    </citation>
    <scope>NUCLEOTIDE SEQUENCE [LARGE SCALE GENOMIC DNA]</scope>
    <source>
        <strain evidence="3">cv. Tatra</strain>
        <tissue evidence="2">Young leaves</tissue>
    </source>
</reference>
<evidence type="ECO:0000313" key="2">
    <source>
        <dbReference type="EMBL" id="PNY03997.1"/>
    </source>
</evidence>
<dbReference type="Pfam" id="PF08387">
    <property type="entry name" value="FBD"/>
    <property type="match status" value="1"/>
</dbReference>
<dbReference type="CDD" id="cd22160">
    <property type="entry name" value="F-box_AtFBL13-like"/>
    <property type="match status" value="1"/>
</dbReference>
<dbReference type="InterPro" id="IPR036047">
    <property type="entry name" value="F-box-like_dom_sf"/>
</dbReference>
<sequence length="387" mass="44884">MSSQRSIPTLDRISTLPDSVICHILSFLPTKQSVTTTIISKRWNPLWLSVLTLDFDDQKFSDFATFRHLIYSVMLTRHTTLPIQSLRLKCGISSGCNPYDINRIVRAALQRGIVNLILDFSYTDFDFQIGLSTTISSVFNCRNLVVLKLTCLTFTVVPQFNFPLLKTLHLDSVSFLGDQNEEFYKFVELCPILEELQTTNMQFWVSNDCDNGKYNKCFSNLVRAKICNLTWSWNVPFAWICNAKFLHIELSKEQKVHTFHNLTHFELIFKSVWQRKWNWLVELLEHCPKLQNLTLNQLYGHGIDKDNWKEPKNVPGCIFSQLRKCSFIAYEGSECEFRFAEYILKSAKVLRTMTINASLVDINLKHQMLRDLSLCPRGSATCKLSFD</sequence>
<dbReference type="EMBL" id="ASHM01000139">
    <property type="protein sequence ID" value="PNY03997.1"/>
    <property type="molecule type" value="Genomic_DNA"/>
</dbReference>
<name>A0A2K3NLT9_TRIPR</name>
<dbReference type="ExpressionAtlas" id="A0A2K3NLT9">
    <property type="expression patterns" value="baseline"/>
</dbReference>
<comment type="caution">
    <text evidence="2">The sequence shown here is derived from an EMBL/GenBank/DDBJ whole genome shotgun (WGS) entry which is preliminary data.</text>
</comment>
<dbReference type="Gene3D" id="3.80.10.10">
    <property type="entry name" value="Ribonuclease Inhibitor"/>
    <property type="match status" value="1"/>
</dbReference>
<evidence type="ECO:0000259" key="1">
    <source>
        <dbReference type="PROSITE" id="PS50181"/>
    </source>
</evidence>
<dbReference type="SUPFAM" id="SSF52047">
    <property type="entry name" value="RNI-like"/>
    <property type="match status" value="1"/>
</dbReference>
<organism evidence="2 3">
    <name type="scientific">Trifolium pratense</name>
    <name type="common">Red clover</name>
    <dbReference type="NCBI Taxonomy" id="57577"/>
    <lineage>
        <taxon>Eukaryota</taxon>
        <taxon>Viridiplantae</taxon>
        <taxon>Streptophyta</taxon>
        <taxon>Embryophyta</taxon>
        <taxon>Tracheophyta</taxon>
        <taxon>Spermatophyta</taxon>
        <taxon>Magnoliopsida</taxon>
        <taxon>eudicotyledons</taxon>
        <taxon>Gunneridae</taxon>
        <taxon>Pentapetalae</taxon>
        <taxon>rosids</taxon>
        <taxon>fabids</taxon>
        <taxon>Fabales</taxon>
        <taxon>Fabaceae</taxon>
        <taxon>Papilionoideae</taxon>
        <taxon>50 kb inversion clade</taxon>
        <taxon>NPAAA clade</taxon>
        <taxon>Hologalegina</taxon>
        <taxon>IRL clade</taxon>
        <taxon>Trifolieae</taxon>
        <taxon>Trifolium</taxon>
    </lineage>
</organism>
<feature type="domain" description="F-box" evidence="1">
    <location>
        <begin position="10"/>
        <end position="63"/>
    </location>
</feature>
<dbReference type="SMART" id="SM00579">
    <property type="entry name" value="FBD"/>
    <property type="match status" value="1"/>
</dbReference>
<accession>A0A2K3NLT9</accession>
<dbReference type="Pfam" id="PF00646">
    <property type="entry name" value="F-box"/>
    <property type="match status" value="1"/>
</dbReference>
<gene>
    <name evidence="2" type="ORF">L195_g000408</name>
</gene>
<dbReference type="InterPro" id="IPR055294">
    <property type="entry name" value="FBL60-like"/>
</dbReference>
<dbReference type="AlphaFoldDB" id="A0A2K3NLT9"/>
<dbReference type="PROSITE" id="PS50181">
    <property type="entry name" value="FBOX"/>
    <property type="match status" value="1"/>
</dbReference>
<dbReference type="STRING" id="57577.A0A2K3NLT9"/>
<protein>
    <submittedName>
        <fullName evidence="2">F-box/FBD/LRR-repeat protein</fullName>
    </submittedName>
</protein>
<reference evidence="2 3" key="1">
    <citation type="journal article" date="2014" name="Am. J. Bot.">
        <title>Genome assembly and annotation for red clover (Trifolium pratense; Fabaceae).</title>
        <authorList>
            <person name="Istvanek J."/>
            <person name="Jaros M."/>
            <person name="Krenek A."/>
            <person name="Repkova J."/>
        </authorList>
    </citation>
    <scope>NUCLEOTIDE SEQUENCE [LARGE SCALE GENOMIC DNA]</scope>
    <source>
        <strain evidence="3">cv. Tatra</strain>
        <tissue evidence="2">Young leaves</tissue>
    </source>
</reference>
<evidence type="ECO:0000313" key="3">
    <source>
        <dbReference type="Proteomes" id="UP000236291"/>
    </source>
</evidence>
<dbReference type="InterPro" id="IPR006566">
    <property type="entry name" value="FBD"/>
</dbReference>
<dbReference type="Proteomes" id="UP000236291">
    <property type="component" value="Unassembled WGS sequence"/>
</dbReference>
<dbReference type="InterPro" id="IPR001810">
    <property type="entry name" value="F-box_dom"/>
</dbReference>
<proteinExistence type="predicted"/>
<dbReference type="SUPFAM" id="SSF81383">
    <property type="entry name" value="F-box domain"/>
    <property type="match status" value="1"/>
</dbReference>
<dbReference type="PANTHER" id="PTHR31293:SF16">
    <property type="entry name" value="RNI-LIKE SUPERFAMILY PROTEIN"/>
    <property type="match status" value="1"/>
</dbReference>
<dbReference type="Gramene" id="Tp57577_TGAC_v2_mRNA40418">
    <property type="protein sequence ID" value="Tp57577_TGAC_v2_mRNA40418"/>
    <property type="gene ID" value="Tp57577_TGAC_v2_gene39088"/>
</dbReference>
<dbReference type="InterPro" id="IPR053781">
    <property type="entry name" value="F-box_AtFBL13-like"/>
</dbReference>